<dbReference type="PANTHER" id="PTHR37463">
    <property type="entry name" value="GSL3115 PROTEIN"/>
    <property type="match status" value="1"/>
</dbReference>
<name>A0ABX8F0X9_9PSED</name>
<dbReference type="InterPro" id="IPR017136">
    <property type="entry name" value="UCP037205"/>
</dbReference>
<gene>
    <name evidence="1" type="ORF">KJF94_08775</name>
</gene>
<accession>A0ABX8F0X9</accession>
<keyword evidence="2" id="KW-1185">Reference proteome</keyword>
<proteinExistence type="predicted"/>
<dbReference type="PANTHER" id="PTHR37463:SF1">
    <property type="entry name" value="DUF2256 DOMAIN-CONTAINING PROTEIN"/>
    <property type="match status" value="1"/>
</dbReference>
<protein>
    <submittedName>
        <fullName evidence="1">DUF2256 domain-containing protein</fullName>
    </submittedName>
</protein>
<evidence type="ECO:0000313" key="1">
    <source>
        <dbReference type="EMBL" id="QVW25622.1"/>
    </source>
</evidence>
<sequence length="78" mass="9010">MKKSELPIKTCAVCGLPFAWRKKWARCWAEVRYCSERCQRRRSSGCHVIPSPNAGRTLNPSRKPARACRRYLVDSNVD</sequence>
<dbReference type="Pfam" id="PF10013">
    <property type="entry name" value="DUF2256"/>
    <property type="match status" value="1"/>
</dbReference>
<dbReference type="Proteomes" id="UP000681155">
    <property type="component" value="Chromosome"/>
</dbReference>
<evidence type="ECO:0000313" key="2">
    <source>
        <dbReference type="Proteomes" id="UP000681155"/>
    </source>
</evidence>
<dbReference type="EMBL" id="CP075566">
    <property type="protein sequence ID" value="QVW25622.1"/>
    <property type="molecule type" value="Genomic_DNA"/>
</dbReference>
<reference evidence="1 2" key="1">
    <citation type="submission" date="2021-05" db="EMBL/GenBank/DDBJ databases">
        <title>Complete genome of the cytokinin-producing biocontrol strain Pseudomonas fluorescens G20-18.</title>
        <authorList>
            <person name="Nielsen T.K."/>
            <person name="Mekureyaw M.F."/>
            <person name="Hansen L.H."/>
            <person name="Nicolaisen M.H."/>
            <person name="Roitsch T.G."/>
            <person name="Hennessy R.C."/>
        </authorList>
    </citation>
    <scope>NUCLEOTIDE SEQUENCE [LARGE SCALE GENOMIC DNA]</scope>
    <source>
        <strain evidence="1 2">G20-18</strain>
    </source>
</reference>
<organism evidence="1 2">
    <name type="scientific">Pseudomonas hormoni</name>
    <dbReference type="NCBI Taxonomy" id="3093767"/>
    <lineage>
        <taxon>Bacteria</taxon>
        <taxon>Pseudomonadati</taxon>
        <taxon>Pseudomonadota</taxon>
        <taxon>Gammaproteobacteria</taxon>
        <taxon>Pseudomonadales</taxon>
        <taxon>Pseudomonadaceae</taxon>
        <taxon>Pseudomonas</taxon>
    </lineage>
</organism>